<name>A0A1R4KBH3_9MICO</name>
<evidence type="ECO:0000313" key="3">
    <source>
        <dbReference type="Proteomes" id="UP000196320"/>
    </source>
</evidence>
<evidence type="ECO:0000313" key="2">
    <source>
        <dbReference type="EMBL" id="SJN41504.1"/>
    </source>
</evidence>
<reference evidence="2 3" key="1">
    <citation type="submission" date="2017-02" db="EMBL/GenBank/DDBJ databases">
        <authorList>
            <person name="Peterson S.W."/>
        </authorList>
    </citation>
    <scope>NUCLEOTIDE SEQUENCE [LARGE SCALE GENOMIC DNA]</scope>
    <source>
        <strain evidence="2 3">B Mb 05.01</strain>
    </source>
</reference>
<accession>A0A1R4KBH3</accession>
<protein>
    <submittedName>
        <fullName evidence="2">Uncharacterized protein</fullName>
    </submittedName>
</protein>
<sequence>MHHTIPFPSGDVPDFTTPEGLRQVLTDLNATGTWSSSPVATALMVYATAKYTPIARAWHRDPADAAFEAFIAMRQPTTLRAVDPWAVVTRAVALGIAAEVHADRNMTSQDKARRPSKRPEEEPVRAGHYEEFFYDVHPHAAPIGGPAETDGAERVIRTVSVFLVVTGWPARQVEQAVDYIAHRITGLGSHQSAIEIVSREHNIALRLGYTPDVWTELVALVVGIRARKRHPGRLGLLARALLGDTAQELLADEHLSRSSRAAASRLGPAVTP</sequence>
<dbReference type="EMBL" id="FUKO01000029">
    <property type="protein sequence ID" value="SJN41504.1"/>
    <property type="molecule type" value="Genomic_DNA"/>
</dbReference>
<gene>
    <name evidence="2" type="ORF">FM104_11445</name>
</gene>
<proteinExistence type="predicted"/>
<feature type="region of interest" description="Disordered" evidence="1">
    <location>
        <begin position="104"/>
        <end position="123"/>
    </location>
</feature>
<dbReference type="OrthoDB" id="3239759at2"/>
<dbReference type="RefSeq" id="WP_087132363.1">
    <property type="nucleotide sequence ID" value="NZ_FUKO01000029.1"/>
</dbReference>
<keyword evidence="3" id="KW-1185">Reference proteome</keyword>
<dbReference type="AlphaFoldDB" id="A0A1R4KBH3"/>
<organism evidence="2 3">
    <name type="scientific">Microbacterium esteraromaticum</name>
    <dbReference type="NCBI Taxonomy" id="57043"/>
    <lineage>
        <taxon>Bacteria</taxon>
        <taxon>Bacillati</taxon>
        <taxon>Actinomycetota</taxon>
        <taxon>Actinomycetes</taxon>
        <taxon>Micrococcales</taxon>
        <taxon>Microbacteriaceae</taxon>
        <taxon>Microbacterium</taxon>
    </lineage>
</organism>
<dbReference type="Proteomes" id="UP000196320">
    <property type="component" value="Unassembled WGS sequence"/>
</dbReference>
<evidence type="ECO:0000256" key="1">
    <source>
        <dbReference type="SAM" id="MobiDB-lite"/>
    </source>
</evidence>